<reference evidence="4" key="1">
    <citation type="submission" date="2016-03" db="EMBL/GenBank/DDBJ databases">
        <authorList>
            <person name="Heylen K."/>
            <person name="De Vos P."/>
            <person name="Vekeman B."/>
        </authorList>
    </citation>
    <scope>NUCLEOTIDE SEQUENCE [LARGE SCALE GENOMIC DNA]</scope>
    <source>
        <strain evidence="4">R-45383</strain>
    </source>
</reference>
<feature type="chain" id="PRO_5008069699" description="PEP-CTERM protein-sorting domain-containing protein" evidence="2">
    <location>
        <begin position="31"/>
        <end position="324"/>
    </location>
</feature>
<keyword evidence="1" id="KW-0812">Transmembrane</keyword>
<proteinExistence type="predicted"/>
<evidence type="ECO:0000256" key="1">
    <source>
        <dbReference type="SAM" id="Phobius"/>
    </source>
</evidence>
<name>A0A177NYF0_9GAMM</name>
<dbReference type="EMBL" id="LUUK01000067">
    <property type="protein sequence ID" value="OAI23048.1"/>
    <property type="molecule type" value="Genomic_DNA"/>
</dbReference>
<sequence>MKKQLPNVKKITLLSVNLAALMILSAPADASTLNGTIGGMAYLTYDQQVWATMKSEWFRSDIHGIPLNNGAMEPTSNTYGNRFFYPQLFVGNEVPSEIPNSITASDRSIQRGQSTPEAIAAWRIDDPAQRVPLEQPVGGWAMPVESADSPGLDPGWGAGYAPGSYGPLMADGMGYSDPDFPDFVHYISLGGSLRFASDFAAPGGTLWLRGIDIREYQSGDTNRWYIGASGHAETAKYTAFQLLNPVFGVNAQGMLTLESDYIWGDSSWASFFQLGDPEVNLVLGHLSINPDVTSTPAVPVPGAVWLFGTGLLGLLGLKRRGRAG</sequence>
<evidence type="ECO:0000313" key="3">
    <source>
        <dbReference type="EMBL" id="OAI23048.1"/>
    </source>
</evidence>
<dbReference type="RefSeq" id="WP_064026125.1">
    <property type="nucleotide sequence ID" value="NZ_LUUK01000067.1"/>
</dbReference>
<feature type="signal peptide" evidence="2">
    <location>
        <begin position="1"/>
        <end position="30"/>
    </location>
</feature>
<comment type="caution">
    <text evidence="3">The sequence shown here is derived from an EMBL/GenBank/DDBJ whole genome shotgun (WGS) entry which is preliminary data.</text>
</comment>
<evidence type="ECO:0008006" key="5">
    <source>
        <dbReference type="Google" id="ProtNLM"/>
    </source>
</evidence>
<feature type="transmembrane region" description="Helical" evidence="1">
    <location>
        <begin position="298"/>
        <end position="317"/>
    </location>
</feature>
<keyword evidence="4" id="KW-1185">Reference proteome</keyword>
<organism evidence="3 4">
    <name type="scientific">Methylomonas koyamae</name>
    <dbReference type="NCBI Taxonomy" id="702114"/>
    <lineage>
        <taxon>Bacteria</taxon>
        <taxon>Pseudomonadati</taxon>
        <taxon>Pseudomonadota</taxon>
        <taxon>Gammaproteobacteria</taxon>
        <taxon>Methylococcales</taxon>
        <taxon>Methylococcaceae</taxon>
        <taxon>Methylomonas</taxon>
    </lineage>
</organism>
<dbReference type="Proteomes" id="UP000077628">
    <property type="component" value="Unassembled WGS sequence"/>
</dbReference>
<evidence type="ECO:0000256" key="2">
    <source>
        <dbReference type="SAM" id="SignalP"/>
    </source>
</evidence>
<gene>
    <name evidence="3" type="ORF">A1355_01830</name>
</gene>
<dbReference type="AlphaFoldDB" id="A0A177NYF0"/>
<keyword evidence="1" id="KW-1133">Transmembrane helix</keyword>
<keyword evidence="1" id="KW-0472">Membrane</keyword>
<accession>A0A177NYF0</accession>
<protein>
    <recommendedName>
        <fullName evidence="5">PEP-CTERM protein-sorting domain-containing protein</fullName>
    </recommendedName>
</protein>
<keyword evidence="2" id="KW-0732">Signal</keyword>
<evidence type="ECO:0000313" key="4">
    <source>
        <dbReference type="Proteomes" id="UP000077628"/>
    </source>
</evidence>